<accession>A0A656Z6K2</accession>
<proteinExistence type="predicted"/>
<comment type="caution">
    <text evidence="2">The sequence shown here is derived from an EMBL/GenBank/DDBJ whole genome shotgun (WGS) entry which is preliminary data.</text>
</comment>
<sequence length="73" mass="8541">MEGVRPKIGKQMDSDPMHPPLRKTEHTQISIDERNTFFRKSKVRCGINFADDRGPQFVRSTVYDKQNDKQVFS</sequence>
<protein>
    <submittedName>
        <fullName evidence="2">Uncharacterized protein</fullName>
    </submittedName>
</protein>
<organism evidence="2">
    <name type="scientific">Brucella anthropi</name>
    <name type="common">Ochrobactrum anthropi</name>
    <dbReference type="NCBI Taxonomy" id="529"/>
    <lineage>
        <taxon>Bacteria</taxon>
        <taxon>Pseudomonadati</taxon>
        <taxon>Pseudomonadota</taxon>
        <taxon>Alphaproteobacteria</taxon>
        <taxon>Hyphomicrobiales</taxon>
        <taxon>Brucellaceae</taxon>
        <taxon>Brucella/Ochrobactrum group</taxon>
        <taxon>Brucella</taxon>
    </lineage>
</organism>
<evidence type="ECO:0000256" key="1">
    <source>
        <dbReference type="SAM" id="MobiDB-lite"/>
    </source>
</evidence>
<feature type="region of interest" description="Disordered" evidence="1">
    <location>
        <begin position="1"/>
        <end position="25"/>
    </location>
</feature>
<dbReference type="AlphaFoldDB" id="A0A656Z6K2"/>
<reference evidence="2" key="1">
    <citation type="submission" date="2016-02" db="EMBL/GenBank/DDBJ databases">
        <title>Genomic sequences of Ochrobactrum anthropi.</title>
        <authorList>
            <person name="Chudasama K.S."/>
            <person name="Thaker V.S."/>
        </authorList>
    </citation>
    <scope>NUCLEOTIDE SEQUENCE [LARGE SCALE GENOMIC DNA]</scope>
    <source>
        <strain evidence="2">SUBG007</strain>
    </source>
</reference>
<name>A0A656Z6K2_BRUAN</name>
<gene>
    <name evidence="2" type="ORF">AB664_26255</name>
</gene>
<feature type="compositionally biased region" description="Basic and acidic residues" evidence="1">
    <location>
        <begin position="10"/>
        <end position="25"/>
    </location>
</feature>
<dbReference type="EMBL" id="LUAY01001061">
    <property type="protein sequence ID" value="KYB46102.1"/>
    <property type="molecule type" value="Genomic_DNA"/>
</dbReference>
<evidence type="ECO:0000313" key="2">
    <source>
        <dbReference type="EMBL" id="KYB46102.1"/>
    </source>
</evidence>